<feature type="transmembrane region" description="Helical" evidence="1">
    <location>
        <begin position="219"/>
        <end position="240"/>
    </location>
</feature>
<dbReference type="EMBL" id="JACGCI010000140">
    <property type="protein sequence ID" value="KAF6743621.1"/>
    <property type="molecule type" value="Genomic_DNA"/>
</dbReference>
<feature type="domain" description="DUF6533" evidence="2">
    <location>
        <begin position="26"/>
        <end position="70"/>
    </location>
</feature>
<feature type="transmembrane region" description="Helical" evidence="1">
    <location>
        <begin position="20"/>
        <end position="40"/>
    </location>
</feature>
<dbReference type="Pfam" id="PF20151">
    <property type="entry name" value="DUF6533"/>
    <property type="match status" value="1"/>
</dbReference>
<accession>A0A8H6HCB7</accession>
<keyword evidence="1" id="KW-1133">Transmembrane helix</keyword>
<name>A0A8H6HCB7_9AGAR</name>
<dbReference type="Proteomes" id="UP000521943">
    <property type="component" value="Unassembled WGS sequence"/>
</dbReference>
<keyword evidence="4" id="KW-1185">Reference proteome</keyword>
<feature type="transmembrane region" description="Helical" evidence="1">
    <location>
        <begin position="97"/>
        <end position="118"/>
    </location>
</feature>
<evidence type="ECO:0000256" key="1">
    <source>
        <dbReference type="SAM" id="Phobius"/>
    </source>
</evidence>
<evidence type="ECO:0000313" key="4">
    <source>
        <dbReference type="Proteomes" id="UP000521943"/>
    </source>
</evidence>
<dbReference type="OrthoDB" id="2982596at2759"/>
<keyword evidence="1" id="KW-0472">Membrane</keyword>
<evidence type="ECO:0000259" key="2">
    <source>
        <dbReference type="Pfam" id="PF20151"/>
    </source>
</evidence>
<protein>
    <recommendedName>
        <fullName evidence="2">DUF6533 domain-containing protein</fullName>
    </recommendedName>
</protein>
<dbReference type="AlphaFoldDB" id="A0A8H6HCB7"/>
<evidence type="ECO:0000313" key="3">
    <source>
        <dbReference type="EMBL" id="KAF6743621.1"/>
    </source>
</evidence>
<sequence length="317" mass="35743">MSSSGASSNHLTLLTEMLRVNQIVDYGTIIAITIVFYDYFHTLPREIRLMWPSKLSLPKVLYFCLRYLLLAHSILWATSHAKNVMYGNSCISVFSRNAITCDILLILCEGIGYVRVYAFSGGNKYLLAFLVLHYLGVNIVTTIYIKKVIGSISFLNFSAEAHLRCLPIKVDEKAMTATVATLITSATTVATLMIIIAIRRQENLWRSKGLFKTFYQDGIYYFVSIAVIATTNIIVFLLAPENGMKLLFVQPLVHFSAVLSTRMLLHLREWSEKEEVFIVGSEVILDRLARDTTNLSTLRCQEGPGQRGTTMSTRTTR</sequence>
<gene>
    <name evidence="3" type="ORF">DFP72DRAFT_932447</name>
</gene>
<organism evidence="3 4">
    <name type="scientific">Ephemerocybe angulata</name>
    <dbReference type="NCBI Taxonomy" id="980116"/>
    <lineage>
        <taxon>Eukaryota</taxon>
        <taxon>Fungi</taxon>
        <taxon>Dikarya</taxon>
        <taxon>Basidiomycota</taxon>
        <taxon>Agaricomycotina</taxon>
        <taxon>Agaricomycetes</taxon>
        <taxon>Agaricomycetidae</taxon>
        <taxon>Agaricales</taxon>
        <taxon>Agaricineae</taxon>
        <taxon>Psathyrellaceae</taxon>
        <taxon>Ephemerocybe</taxon>
    </lineage>
</organism>
<feature type="transmembrane region" description="Helical" evidence="1">
    <location>
        <begin position="60"/>
        <end position="77"/>
    </location>
</feature>
<feature type="transmembrane region" description="Helical" evidence="1">
    <location>
        <begin position="125"/>
        <end position="145"/>
    </location>
</feature>
<comment type="caution">
    <text evidence="3">The sequence shown here is derived from an EMBL/GenBank/DDBJ whole genome shotgun (WGS) entry which is preliminary data.</text>
</comment>
<proteinExistence type="predicted"/>
<reference evidence="3 4" key="1">
    <citation type="submission" date="2020-07" db="EMBL/GenBank/DDBJ databases">
        <title>Comparative genomics of pyrophilous fungi reveals a link between fire events and developmental genes.</title>
        <authorList>
            <consortium name="DOE Joint Genome Institute"/>
            <person name="Steindorff A.S."/>
            <person name="Carver A."/>
            <person name="Calhoun S."/>
            <person name="Stillman K."/>
            <person name="Liu H."/>
            <person name="Lipzen A."/>
            <person name="Pangilinan J."/>
            <person name="Labutti K."/>
            <person name="Bruns T.D."/>
            <person name="Grigoriev I.V."/>
        </authorList>
    </citation>
    <scope>NUCLEOTIDE SEQUENCE [LARGE SCALE GENOMIC DNA]</scope>
    <source>
        <strain evidence="3 4">CBS 144469</strain>
    </source>
</reference>
<keyword evidence="1" id="KW-0812">Transmembrane</keyword>
<feature type="transmembrane region" description="Helical" evidence="1">
    <location>
        <begin position="177"/>
        <end position="198"/>
    </location>
</feature>
<dbReference type="InterPro" id="IPR045340">
    <property type="entry name" value="DUF6533"/>
</dbReference>